<name>A0ACC2J874_9PEZI</name>
<proteinExistence type="predicted"/>
<reference evidence="1" key="1">
    <citation type="submission" date="2022-11" db="EMBL/GenBank/DDBJ databases">
        <title>Genome Sequence of Nemania bipapillata.</title>
        <authorList>
            <person name="Buettner E."/>
        </authorList>
    </citation>
    <scope>NUCLEOTIDE SEQUENCE</scope>
    <source>
        <strain evidence="1">CP14</strain>
    </source>
</reference>
<protein>
    <submittedName>
        <fullName evidence="1">Uncharacterized protein</fullName>
    </submittedName>
</protein>
<dbReference type="EMBL" id="JAPESX010000049">
    <property type="protein sequence ID" value="KAJ8123712.1"/>
    <property type="molecule type" value="Genomic_DNA"/>
</dbReference>
<gene>
    <name evidence="1" type="ORF">ONZ43_g397</name>
</gene>
<keyword evidence="2" id="KW-1185">Reference proteome</keyword>
<dbReference type="Proteomes" id="UP001153334">
    <property type="component" value="Unassembled WGS sequence"/>
</dbReference>
<sequence length="186" mass="20389">MKLQTTIQLYGLLAAMQVMAQDNDIPDLIADGPFALRVKGTAYNSSIDGYLHTVEAPAYPEAYLFLRYDEGSAPTADNSSFRFYFNYTGRMESGDDELGFFVSDITVGGPNSVGLVGKAMSMQYRPNTNVALPVFGVGGSTVDLTGFDKNDKAFLNYYTDDKTYSSNEPGNFSLDINYCKSGFLSR</sequence>
<organism evidence="1 2">
    <name type="scientific">Nemania bipapillata</name>
    <dbReference type="NCBI Taxonomy" id="110536"/>
    <lineage>
        <taxon>Eukaryota</taxon>
        <taxon>Fungi</taxon>
        <taxon>Dikarya</taxon>
        <taxon>Ascomycota</taxon>
        <taxon>Pezizomycotina</taxon>
        <taxon>Sordariomycetes</taxon>
        <taxon>Xylariomycetidae</taxon>
        <taxon>Xylariales</taxon>
        <taxon>Xylariaceae</taxon>
        <taxon>Nemania</taxon>
    </lineage>
</organism>
<evidence type="ECO:0000313" key="2">
    <source>
        <dbReference type="Proteomes" id="UP001153334"/>
    </source>
</evidence>
<comment type="caution">
    <text evidence="1">The sequence shown here is derived from an EMBL/GenBank/DDBJ whole genome shotgun (WGS) entry which is preliminary data.</text>
</comment>
<accession>A0ACC2J874</accession>
<evidence type="ECO:0000313" key="1">
    <source>
        <dbReference type="EMBL" id="KAJ8123712.1"/>
    </source>
</evidence>